<protein>
    <recommendedName>
        <fullName evidence="8">Probable membrane transporter protein</fullName>
    </recommendedName>
</protein>
<keyword evidence="4 8" id="KW-1003">Cell membrane</keyword>
<comment type="similarity">
    <text evidence="2 8">Belongs to the 4-toluene sulfonate uptake permease (TSUP) (TC 2.A.102) family.</text>
</comment>
<evidence type="ECO:0000256" key="8">
    <source>
        <dbReference type="RuleBase" id="RU363041"/>
    </source>
</evidence>
<evidence type="ECO:0000256" key="5">
    <source>
        <dbReference type="ARBA" id="ARBA00022692"/>
    </source>
</evidence>
<evidence type="ECO:0000313" key="9">
    <source>
        <dbReference type="EMBL" id="MEA5425133.1"/>
    </source>
</evidence>
<feature type="transmembrane region" description="Helical" evidence="8">
    <location>
        <begin position="190"/>
        <end position="207"/>
    </location>
</feature>
<evidence type="ECO:0000256" key="4">
    <source>
        <dbReference type="ARBA" id="ARBA00022475"/>
    </source>
</evidence>
<comment type="subcellular location">
    <subcellularLocation>
        <location evidence="1 8">Cell membrane</location>
        <topology evidence="1 8">Multi-pass membrane protein</topology>
    </subcellularLocation>
</comment>
<dbReference type="PANTHER" id="PTHR30269:SF37">
    <property type="entry name" value="MEMBRANE TRANSPORTER PROTEIN"/>
    <property type="match status" value="1"/>
</dbReference>
<keyword evidence="6 8" id="KW-1133">Transmembrane helix</keyword>
<feature type="transmembrane region" description="Helical" evidence="8">
    <location>
        <begin position="73"/>
        <end position="92"/>
    </location>
</feature>
<dbReference type="InterPro" id="IPR052017">
    <property type="entry name" value="TSUP"/>
</dbReference>
<feature type="transmembrane region" description="Helical" evidence="8">
    <location>
        <begin position="7"/>
        <end position="29"/>
    </location>
</feature>
<evidence type="ECO:0000256" key="6">
    <source>
        <dbReference type="ARBA" id="ARBA00022989"/>
    </source>
</evidence>
<evidence type="ECO:0000256" key="1">
    <source>
        <dbReference type="ARBA" id="ARBA00004651"/>
    </source>
</evidence>
<organism evidence="9 10">
    <name type="scientific">Arcicella lustrica</name>
    <dbReference type="NCBI Taxonomy" id="2984196"/>
    <lineage>
        <taxon>Bacteria</taxon>
        <taxon>Pseudomonadati</taxon>
        <taxon>Bacteroidota</taxon>
        <taxon>Cytophagia</taxon>
        <taxon>Cytophagales</taxon>
        <taxon>Flectobacillaceae</taxon>
        <taxon>Arcicella</taxon>
    </lineage>
</organism>
<keyword evidence="5 8" id="KW-0812">Transmembrane</keyword>
<reference evidence="9 10" key="1">
    <citation type="submission" date="2023-12" db="EMBL/GenBank/DDBJ databases">
        <title>Novel species of the genus Arcicella isolated from rivers.</title>
        <authorList>
            <person name="Lu H."/>
        </authorList>
    </citation>
    <scope>NUCLEOTIDE SEQUENCE [LARGE SCALE GENOMIC DNA]</scope>
    <source>
        <strain evidence="9 10">DC25W</strain>
    </source>
</reference>
<evidence type="ECO:0000256" key="7">
    <source>
        <dbReference type="ARBA" id="ARBA00023136"/>
    </source>
</evidence>
<dbReference type="Proteomes" id="UP001302222">
    <property type="component" value="Unassembled WGS sequence"/>
</dbReference>
<feature type="transmembrane region" description="Helical" evidence="8">
    <location>
        <begin position="219"/>
        <end position="241"/>
    </location>
</feature>
<keyword evidence="3" id="KW-0813">Transport</keyword>
<gene>
    <name evidence="9" type="ORF">VB798_01025</name>
</gene>
<sequence>MEKYYLFYLLALISEVIGTVSGFGSSILFVPIASLFFDFKVVLGITALFHVFSNISKIVLFRQGIDKNIAFKLGIPAVIFVIIGAILNKYISQREIELLMSILLIGLSVFLLIYSEKTLAQTNQSLFLGGGISGFLAGLIGTGGAIRGLTLMAFNLEKNIFIATSALIDLGVDSSRAVVYFLNGYMATEFLFTIPFLLIISIVGTWLGKKIINKIPQTVFRYIVLIVIIITSIVQTVKYIYS</sequence>
<accession>A0ABU5SCV8</accession>
<dbReference type="InterPro" id="IPR002781">
    <property type="entry name" value="TM_pro_TauE-like"/>
</dbReference>
<dbReference type="Pfam" id="PF01925">
    <property type="entry name" value="TauE"/>
    <property type="match status" value="1"/>
</dbReference>
<proteinExistence type="inferred from homology"/>
<feature type="transmembrane region" description="Helical" evidence="8">
    <location>
        <begin position="98"/>
        <end position="114"/>
    </location>
</feature>
<feature type="transmembrane region" description="Helical" evidence="8">
    <location>
        <begin position="41"/>
        <end position="61"/>
    </location>
</feature>
<evidence type="ECO:0000256" key="3">
    <source>
        <dbReference type="ARBA" id="ARBA00022448"/>
    </source>
</evidence>
<keyword evidence="7 8" id="KW-0472">Membrane</keyword>
<feature type="transmembrane region" description="Helical" evidence="8">
    <location>
        <begin position="126"/>
        <end position="146"/>
    </location>
</feature>
<comment type="caution">
    <text evidence="9">The sequence shown here is derived from an EMBL/GenBank/DDBJ whole genome shotgun (WGS) entry which is preliminary data.</text>
</comment>
<evidence type="ECO:0000313" key="10">
    <source>
        <dbReference type="Proteomes" id="UP001302222"/>
    </source>
</evidence>
<evidence type="ECO:0000256" key="2">
    <source>
        <dbReference type="ARBA" id="ARBA00009142"/>
    </source>
</evidence>
<dbReference type="EMBL" id="JAYGIM010000001">
    <property type="protein sequence ID" value="MEA5425133.1"/>
    <property type="molecule type" value="Genomic_DNA"/>
</dbReference>
<dbReference type="RefSeq" id="WP_323255037.1">
    <property type="nucleotide sequence ID" value="NZ_JAYGIM010000001.1"/>
</dbReference>
<dbReference type="PANTHER" id="PTHR30269">
    <property type="entry name" value="TRANSMEMBRANE PROTEIN YFCA"/>
    <property type="match status" value="1"/>
</dbReference>
<keyword evidence="10" id="KW-1185">Reference proteome</keyword>
<name>A0ABU5SCV8_9BACT</name>